<dbReference type="Proteomes" id="UP001279734">
    <property type="component" value="Unassembled WGS sequence"/>
</dbReference>
<keyword evidence="2" id="KW-1133">Transmembrane helix</keyword>
<protein>
    <submittedName>
        <fullName evidence="4">Uncharacterized protein</fullName>
    </submittedName>
</protein>
<keyword evidence="2" id="KW-0472">Membrane</keyword>
<accession>A0AAD3SX59</accession>
<feature type="compositionally biased region" description="Polar residues" evidence="1">
    <location>
        <begin position="118"/>
        <end position="128"/>
    </location>
</feature>
<comment type="caution">
    <text evidence="4">The sequence shown here is derived from an EMBL/GenBank/DDBJ whole genome shotgun (WGS) entry which is preliminary data.</text>
</comment>
<dbReference type="AlphaFoldDB" id="A0AAD3SX59"/>
<keyword evidence="2" id="KW-0812">Transmembrane</keyword>
<dbReference type="EMBL" id="BSYO01000021">
    <property type="protein sequence ID" value="GMH19818.1"/>
    <property type="molecule type" value="Genomic_DNA"/>
</dbReference>
<feature type="signal peptide" evidence="3">
    <location>
        <begin position="1"/>
        <end position="19"/>
    </location>
</feature>
<evidence type="ECO:0000313" key="4">
    <source>
        <dbReference type="EMBL" id="GMH19818.1"/>
    </source>
</evidence>
<name>A0AAD3SX59_NEPGR</name>
<keyword evidence="3" id="KW-0732">Signal</keyword>
<sequence>MLILRTVQLLQFLMALGSGRDAAAFASYCWKPWGVALCCSGQWTLLHAVLVYLMPGLLSFADSGMAAGLFWCIGSLLAASRWCHLMIWWLFWCLQSADSCSLLAILVPRSSRASVRSTISAPAKQQQKGPGIPANPPPSASLNVKLATNFQISESVEDIQHATGHISSAYLQQAPAASESCIEAHHCNPKQYQTMLLHLPQQQSSMYSREAPPTSLATLHTVSASQTRQQKEASNRQYCTFAYTYCIPRLQQEATRPA</sequence>
<proteinExistence type="predicted"/>
<feature type="region of interest" description="Disordered" evidence="1">
    <location>
        <begin position="118"/>
        <end position="138"/>
    </location>
</feature>
<reference evidence="4" key="1">
    <citation type="submission" date="2023-05" db="EMBL/GenBank/DDBJ databases">
        <title>Nepenthes gracilis genome sequencing.</title>
        <authorList>
            <person name="Fukushima K."/>
        </authorList>
    </citation>
    <scope>NUCLEOTIDE SEQUENCE</scope>
    <source>
        <strain evidence="4">SING2019-196</strain>
    </source>
</reference>
<gene>
    <name evidence="4" type="ORF">Nepgr_021659</name>
</gene>
<feature type="transmembrane region" description="Helical" evidence="2">
    <location>
        <begin position="86"/>
        <end position="107"/>
    </location>
</feature>
<keyword evidence="5" id="KW-1185">Reference proteome</keyword>
<evidence type="ECO:0000256" key="2">
    <source>
        <dbReference type="SAM" id="Phobius"/>
    </source>
</evidence>
<evidence type="ECO:0000256" key="1">
    <source>
        <dbReference type="SAM" id="MobiDB-lite"/>
    </source>
</evidence>
<evidence type="ECO:0000313" key="5">
    <source>
        <dbReference type="Proteomes" id="UP001279734"/>
    </source>
</evidence>
<evidence type="ECO:0000256" key="3">
    <source>
        <dbReference type="SAM" id="SignalP"/>
    </source>
</evidence>
<organism evidence="4 5">
    <name type="scientific">Nepenthes gracilis</name>
    <name type="common">Slender pitcher plant</name>
    <dbReference type="NCBI Taxonomy" id="150966"/>
    <lineage>
        <taxon>Eukaryota</taxon>
        <taxon>Viridiplantae</taxon>
        <taxon>Streptophyta</taxon>
        <taxon>Embryophyta</taxon>
        <taxon>Tracheophyta</taxon>
        <taxon>Spermatophyta</taxon>
        <taxon>Magnoliopsida</taxon>
        <taxon>eudicotyledons</taxon>
        <taxon>Gunneridae</taxon>
        <taxon>Pentapetalae</taxon>
        <taxon>Caryophyllales</taxon>
        <taxon>Nepenthaceae</taxon>
        <taxon>Nepenthes</taxon>
    </lineage>
</organism>
<feature type="chain" id="PRO_5041919886" evidence="3">
    <location>
        <begin position="20"/>
        <end position="258"/>
    </location>
</feature>